<gene>
    <name evidence="1" type="ORF">SY85_12575</name>
</gene>
<organism evidence="1 2">
    <name type="scientific">Flavisolibacter tropicus</name>
    <dbReference type="NCBI Taxonomy" id="1492898"/>
    <lineage>
        <taxon>Bacteria</taxon>
        <taxon>Pseudomonadati</taxon>
        <taxon>Bacteroidota</taxon>
        <taxon>Chitinophagia</taxon>
        <taxon>Chitinophagales</taxon>
        <taxon>Chitinophagaceae</taxon>
        <taxon>Flavisolibacter</taxon>
    </lineage>
</organism>
<sequence>MADQVNFADCYVLTNQRTYIFILSFLNHFLPEREAFASEYEVPQHADHPEHVFKASEDLITYLENNPKEVHAIYWGNKEISTVRAGMCLFTSDGQVIVGLTSESYYPETYLEDDCLQQIKEFCNSSIGLIEYDTPAAKDTAEFLLRVKKANA</sequence>
<protein>
    <submittedName>
        <fullName evidence="1">Uncharacterized protein</fullName>
    </submittedName>
</protein>
<dbReference type="Proteomes" id="UP000077177">
    <property type="component" value="Chromosome"/>
</dbReference>
<accession>A0A172TWV4</accession>
<dbReference type="OrthoDB" id="954422at2"/>
<dbReference type="AlphaFoldDB" id="A0A172TWV4"/>
<dbReference type="STRING" id="1492898.SY85_12575"/>
<dbReference type="KEGG" id="fla:SY85_12575"/>
<name>A0A172TWV4_9BACT</name>
<reference evidence="2" key="1">
    <citation type="submission" date="2015-01" db="EMBL/GenBank/DDBJ databases">
        <title>Flavisolibacter sp./LCS9/ whole genome sequencing.</title>
        <authorList>
            <person name="Kim M.K."/>
            <person name="Srinivasan S."/>
            <person name="Lee J.-J."/>
        </authorList>
    </citation>
    <scope>NUCLEOTIDE SEQUENCE [LARGE SCALE GENOMIC DNA]</scope>
    <source>
        <strain evidence="2">LCS9</strain>
    </source>
</reference>
<reference evidence="1 2" key="2">
    <citation type="journal article" date="2016" name="Int. J. Syst. Evol. Microbiol.">
        <title>Flavisolibacter tropicus sp. nov., isolated from tropical soil.</title>
        <authorList>
            <person name="Lee J.J."/>
            <person name="Kang M.S."/>
            <person name="Kim G.S."/>
            <person name="Lee C.S."/>
            <person name="Lim S."/>
            <person name="Lee J."/>
            <person name="Roh S.H."/>
            <person name="Kang H."/>
            <person name="Ha J.M."/>
            <person name="Bae S."/>
            <person name="Jung H.Y."/>
            <person name="Kim M.K."/>
        </authorList>
    </citation>
    <scope>NUCLEOTIDE SEQUENCE [LARGE SCALE GENOMIC DNA]</scope>
    <source>
        <strain evidence="1 2">LCS9</strain>
    </source>
</reference>
<evidence type="ECO:0000313" key="1">
    <source>
        <dbReference type="EMBL" id="ANE51217.1"/>
    </source>
</evidence>
<keyword evidence="2" id="KW-1185">Reference proteome</keyword>
<evidence type="ECO:0000313" key="2">
    <source>
        <dbReference type="Proteomes" id="UP000077177"/>
    </source>
</evidence>
<dbReference type="RefSeq" id="WP_066405004.1">
    <property type="nucleotide sequence ID" value="NZ_CP011390.1"/>
</dbReference>
<dbReference type="EMBL" id="CP011390">
    <property type="protein sequence ID" value="ANE51217.1"/>
    <property type="molecule type" value="Genomic_DNA"/>
</dbReference>
<proteinExistence type="predicted"/>